<name>D3AXL1_HETP5</name>
<organism evidence="2 3">
    <name type="scientific">Heterostelium pallidum (strain ATCC 26659 / Pp 5 / PN500)</name>
    <name type="common">Cellular slime mold</name>
    <name type="synonym">Polysphondylium pallidum</name>
    <dbReference type="NCBI Taxonomy" id="670386"/>
    <lineage>
        <taxon>Eukaryota</taxon>
        <taxon>Amoebozoa</taxon>
        <taxon>Evosea</taxon>
        <taxon>Eumycetozoa</taxon>
        <taxon>Dictyostelia</taxon>
        <taxon>Acytosteliales</taxon>
        <taxon>Acytosteliaceae</taxon>
        <taxon>Heterostelium</taxon>
    </lineage>
</organism>
<comment type="caution">
    <text evidence="2">The sequence shown here is derived from an EMBL/GenBank/DDBJ whole genome shotgun (WGS) entry which is preliminary data.</text>
</comment>
<dbReference type="Proteomes" id="UP000001396">
    <property type="component" value="Unassembled WGS sequence"/>
</dbReference>
<proteinExistence type="predicted"/>
<gene>
    <name evidence="2" type="ORF">PPL_00842</name>
</gene>
<evidence type="ECO:0000256" key="1">
    <source>
        <dbReference type="SAM" id="MobiDB-lite"/>
    </source>
</evidence>
<sequence length="104" mass="11954">MSLLMAIGHTSMVRAKNRIRFKSVDKPSTHRTFKVDIEKTELSKAIKIVQAEQVLVDNGYDTNDHQEDDDEAEEEEESEVEEEDPVVSKKKAKQHLSLNDTRKD</sequence>
<evidence type="ECO:0000313" key="2">
    <source>
        <dbReference type="EMBL" id="EFA86280.1"/>
    </source>
</evidence>
<accession>D3AXL1</accession>
<dbReference type="RefSeq" id="XP_020438385.1">
    <property type="nucleotide sequence ID" value="XM_020571862.1"/>
</dbReference>
<dbReference type="InParanoid" id="D3AXL1"/>
<feature type="compositionally biased region" description="Acidic residues" evidence="1">
    <location>
        <begin position="66"/>
        <end position="85"/>
    </location>
</feature>
<reference evidence="2 3" key="1">
    <citation type="journal article" date="2011" name="Genome Res.">
        <title>Phylogeny-wide analysis of social amoeba genomes highlights ancient origins for complex intercellular communication.</title>
        <authorList>
            <person name="Heidel A.J."/>
            <person name="Lawal H.M."/>
            <person name="Felder M."/>
            <person name="Schilde C."/>
            <person name="Helps N.R."/>
            <person name="Tunggal B."/>
            <person name="Rivero F."/>
            <person name="John U."/>
            <person name="Schleicher M."/>
            <person name="Eichinger L."/>
            <person name="Platzer M."/>
            <person name="Noegel A.A."/>
            <person name="Schaap P."/>
            <person name="Gloeckner G."/>
        </authorList>
    </citation>
    <scope>NUCLEOTIDE SEQUENCE [LARGE SCALE GENOMIC DNA]</scope>
    <source>
        <strain evidence="3">ATCC 26659 / Pp 5 / PN500</strain>
    </source>
</reference>
<feature type="region of interest" description="Disordered" evidence="1">
    <location>
        <begin position="56"/>
        <end position="104"/>
    </location>
</feature>
<evidence type="ECO:0000313" key="3">
    <source>
        <dbReference type="Proteomes" id="UP000001396"/>
    </source>
</evidence>
<keyword evidence="3" id="KW-1185">Reference proteome</keyword>
<dbReference type="AlphaFoldDB" id="D3AXL1"/>
<protein>
    <submittedName>
        <fullName evidence="2">Uncharacterized protein</fullName>
    </submittedName>
</protein>
<dbReference type="EMBL" id="ADBJ01000003">
    <property type="protein sequence ID" value="EFA86280.1"/>
    <property type="molecule type" value="Genomic_DNA"/>
</dbReference>
<dbReference type="GeneID" id="31356373"/>